<dbReference type="PANTHER" id="PTHR20953">
    <property type="entry name" value="KINASE-RELATED"/>
    <property type="match status" value="1"/>
</dbReference>
<dbReference type="InterPro" id="IPR036397">
    <property type="entry name" value="RNaseH_sf"/>
</dbReference>
<dbReference type="GO" id="GO:0003676">
    <property type="term" value="F:nucleic acid binding"/>
    <property type="evidence" value="ECO:0007669"/>
    <property type="project" value="InterPro"/>
</dbReference>
<reference evidence="2" key="1">
    <citation type="submission" date="2022-11" db="EMBL/GenBank/DDBJ databases">
        <authorList>
            <person name="Morgan W.R."/>
            <person name="Tartar A."/>
        </authorList>
    </citation>
    <scope>NUCLEOTIDE SEQUENCE</scope>
    <source>
        <strain evidence="2">ARSEF 373</strain>
    </source>
</reference>
<dbReference type="SUPFAM" id="SSF53098">
    <property type="entry name" value="Ribonuclease H-like"/>
    <property type="match status" value="1"/>
</dbReference>
<dbReference type="Gene3D" id="3.30.420.10">
    <property type="entry name" value="Ribonuclease H-like superfamily/Ribonuclease H"/>
    <property type="match status" value="1"/>
</dbReference>
<proteinExistence type="predicted"/>
<sequence>MHLLSHCQVQREQSIYDTAAKFLETKPDAWASSIFPAKLVTVVADQAQLLLRCYQTLEKSIDWSVQPIRHDALRLGSPPCSSSDQTCGQISPTRGANSERYDKVEVITTNEHLLRTFGSKHTFTLTSSIDMAGVHFQMERDDTTSRDVAVALVLTATRTKSLVLDLRSLDKAMVMKAVKTLALSGMAKVCFDADRALHWLHQELGNQAVKAVNWYDLCDLVVSDQGKSPEAMWQTLMQQSRDDMPSPDCLRSSMVWSKEWTHLQSKYARKYVALYCATRAKMSKSSIGAARNQTINKIARPQVQSPLRRPTTPVAESNVATSTASRVSSDSTINVINDDDALKPCDVTALGTAVAISPVNKCAQDRGATGCPVAVVLASHDRAVIVNLQSVDTKVFATWLRKLLENPLQTKIMHDIHHFAHKLHQLGLSHPELQQCIDLQLHYESAVATLQSVAEHVGVSFPASDYNRFAVSSALLTQQVVDIAVAATRCILQCYIAMEKDIDDQASQLPSRTSLRWRYAANNRGRRAFWFDEEDDFQPRSLALVAAKSIPSLALECDLEPLLDLLPYQYLRAIDAIPLARHTLVDVILDVGRVPHVYLGRSQRSALAESSDVVKKQDLGAVIEQLGGLKKIGLDNRAGIDRQLHRISVMRSKTGEIYGLTIRVGRSVRNSAAMLRDLLLSERHRHKSVLLLLSCVHHRHVQRDWR</sequence>
<gene>
    <name evidence="2" type="ORF">N0F65_003009</name>
</gene>
<organism evidence="2 3">
    <name type="scientific">Lagenidium giganteum</name>
    <dbReference type="NCBI Taxonomy" id="4803"/>
    <lineage>
        <taxon>Eukaryota</taxon>
        <taxon>Sar</taxon>
        <taxon>Stramenopiles</taxon>
        <taxon>Oomycota</taxon>
        <taxon>Peronosporomycetes</taxon>
        <taxon>Pythiales</taxon>
        <taxon>Pythiaceae</taxon>
    </lineage>
</organism>
<dbReference type="AlphaFoldDB" id="A0AAV2YSU0"/>
<dbReference type="EMBL" id="DAKRPA010000194">
    <property type="protein sequence ID" value="DAZ95699.1"/>
    <property type="molecule type" value="Genomic_DNA"/>
</dbReference>
<evidence type="ECO:0008006" key="4">
    <source>
        <dbReference type="Google" id="ProtNLM"/>
    </source>
</evidence>
<dbReference type="Proteomes" id="UP001146120">
    <property type="component" value="Unassembled WGS sequence"/>
</dbReference>
<dbReference type="InterPro" id="IPR012337">
    <property type="entry name" value="RNaseH-like_sf"/>
</dbReference>
<protein>
    <recommendedName>
        <fullName evidence="4">3'-5' exonuclease domain-containing protein</fullName>
    </recommendedName>
</protein>
<accession>A0AAV2YSU0</accession>
<reference evidence="2" key="2">
    <citation type="journal article" date="2023" name="Microbiol Resour">
        <title>Decontamination and Annotation of the Draft Genome Sequence of the Oomycete Lagenidium giganteum ARSEF 373.</title>
        <authorList>
            <person name="Morgan W.R."/>
            <person name="Tartar A."/>
        </authorList>
    </citation>
    <scope>NUCLEOTIDE SEQUENCE</scope>
    <source>
        <strain evidence="2">ARSEF 373</strain>
    </source>
</reference>
<feature type="compositionally biased region" description="Polar residues" evidence="1">
    <location>
        <begin position="314"/>
        <end position="323"/>
    </location>
</feature>
<feature type="region of interest" description="Disordered" evidence="1">
    <location>
        <begin position="304"/>
        <end position="323"/>
    </location>
</feature>
<name>A0AAV2YSU0_9STRA</name>
<comment type="caution">
    <text evidence="2">The sequence shown here is derived from an EMBL/GenBank/DDBJ whole genome shotgun (WGS) entry which is preliminary data.</text>
</comment>
<evidence type="ECO:0000313" key="2">
    <source>
        <dbReference type="EMBL" id="DAZ95699.1"/>
    </source>
</evidence>
<evidence type="ECO:0000256" key="1">
    <source>
        <dbReference type="SAM" id="MobiDB-lite"/>
    </source>
</evidence>
<evidence type="ECO:0000313" key="3">
    <source>
        <dbReference type="Proteomes" id="UP001146120"/>
    </source>
</evidence>
<keyword evidence="3" id="KW-1185">Reference proteome</keyword>
<dbReference type="PANTHER" id="PTHR20953:SF3">
    <property type="entry name" value="P-LOOP CONTAINING NUCLEOSIDE TRIPHOSPHATE HYDROLASES SUPERFAMILY PROTEIN"/>
    <property type="match status" value="1"/>
</dbReference>